<dbReference type="AlphaFoldDB" id="A0A385DE74"/>
<organism evidence="1 2">
    <name type="scientific">Streptomyces koyangensis</name>
    <dbReference type="NCBI Taxonomy" id="188770"/>
    <lineage>
        <taxon>Bacteria</taxon>
        <taxon>Bacillati</taxon>
        <taxon>Actinomycetota</taxon>
        <taxon>Actinomycetes</taxon>
        <taxon>Kitasatosporales</taxon>
        <taxon>Streptomycetaceae</taxon>
        <taxon>Streptomyces</taxon>
        <taxon>Streptomyces aurantiacus group</taxon>
    </lineage>
</organism>
<gene>
    <name evidence="1" type="ORF">D0C37_19600</name>
</gene>
<dbReference type="EMBL" id="CP031742">
    <property type="protein sequence ID" value="AXQ56576.1"/>
    <property type="molecule type" value="Genomic_DNA"/>
</dbReference>
<accession>A0A385DE74</accession>
<dbReference type="KEGG" id="sky:D0C37_19600"/>
<evidence type="ECO:0000313" key="2">
    <source>
        <dbReference type="Proteomes" id="UP000259636"/>
    </source>
</evidence>
<proteinExistence type="predicted"/>
<protein>
    <submittedName>
        <fullName evidence="1">Uncharacterized protein</fullName>
    </submittedName>
</protein>
<evidence type="ECO:0000313" key="1">
    <source>
        <dbReference type="EMBL" id="AXQ56576.1"/>
    </source>
</evidence>
<reference evidence="1 2" key="1">
    <citation type="submission" date="2018-08" db="EMBL/GenBank/DDBJ databases">
        <authorList>
            <person name="Ferrada E.E."/>
            <person name="Latorre B.A."/>
        </authorList>
    </citation>
    <scope>NUCLEOTIDE SEQUENCE [LARGE SCALE GENOMIC DNA]</scope>
    <source>
        <strain evidence="1 2">VK-A60T</strain>
    </source>
</reference>
<dbReference type="GeneID" id="300116357"/>
<dbReference type="RefSeq" id="WP_101277974.1">
    <property type="nucleotide sequence ID" value="NZ_CP031742.1"/>
</dbReference>
<sequence length="208" mass="22355">MPAPEAGPVGYTLIPPPGWELVPLREGTDDALRALVDTAVRDLPEELPRDRRTEARMALHKELNQAVRQAREAHAHSLYMPVRRVRGHLLAASFVVSERLAAPGAGPRDDLVAGLLRAPGAGREAEATEVDGADGVRTEGVVAAAPARGVEAESRHVDYVFPVPGPERGRWVTVSFSALTGEGARGQLADALVGLFDAVMTTFRWRYA</sequence>
<dbReference type="Proteomes" id="UP000259636">
    <property type="component" value="Chromosome"/>
</dbReference>
<name>A0A385DE74_9ACTN</name>